<reference evidence="2" key="1">
    <citation type="submission" date="2022-12" db="EMBL/GenBank/DDBJ databases">
        <authorList>
            <person name="Alioto T."/>
            <person name="Alioto T."/>
            <person name="Gomez Garrido J."/>
        </authorList>
    </citation>
    <scope>NUCLEOTIDE SEQUENCE</scope>
</reference>
<dbReference type="AlphaFoldDB" id="A0AA35KG05"/>
<feature type="region of interest" description="Disordered" evidence="1">
    <location>
        <begin position="45"/>
        <end position="68"/>
    </location>
</feature>
<protein>
    <submittedName>
        <fullName evidence="2">Uncharacterized protein</fullName>
    </submittedName>
</protein>
<dbReference type="EMBL" id="OX395131">
    <property type="protein sequence ID" value="CAI5776794.1"/>
    <property type="molecule type" value="Genomic_DNA"/>
</dbReference>
<sequence length="68" mass="7897">MGTSCARGSLEPSHCQHWACIFYLDSETAWLIASLSHKRTYPHITRSGRSMQKEEEEEEEEDQEVLKL</sequence>
<organism evidence="2 3">
    <name type="scientific">Podarcis lilfordi</name>
    <name type="common">Lilford's wall lizard</name>
    <dbReference type="NCBI Taxonomy" id="74358"/>
    <lineage>
        <taxon>Eukaryota</taxon>
        <taxon>Metazoa</taxon>
        <taxon>Chordata</taxon>
        <taxon>Craniata</taxon>
        <taxon>Vertebrata</taxon>
        <taxon>Euteleostomi</taxon>
        <taxon>Lepidosauria</taxon>
        <taxon>Squamata</taxon>
        <taxon>Bifurcata</taxon>
        <taxon>Unidentata</taxon>
        <taxon>Episquamata</taxon>
        <taxon>Laterata</taxon>
        <taxon>Lacertibaenia</taxon>
        <taxon>Lacertidae</taxon>
        <taxon>Podarcis</taxon>
    </lineage>
</organism>
<gene>
    <name evidence="2" type="ORF">PODLI_1B005591</name>
</gene>
<keyword evidence="3" id="KW-1185">Reference proteome</keyword>
<evidence type="ECO:0000313" key="2">
    <source>
        <dbReference type="EMBL" id="CAI5776794.1"/>
    </source>
</evidence>
<name>A0AA35KG05_9SAUR</name>
<accession>A0AA35KG05</accession>
<dbReference type="Proteomes" id="UP001178461">
    <property type="component" value="Chromosome 6"/>
</dbReference>
<evidence type="ECO:0000313" key="3">
    <source>
        <dbReference type="Proteomes" id="UP001178461"/>
    </source>
</evidence>
<evidence type="ECO:0000256" key="1">
    <source>
        <dbReference type="SAM" id="MobiDB-lite"/>
    </source>
</evidence>
<proteinExistence type="predicted"/>
<feature type="compositionally biased region" description="Acidic residues" evidence="1">
    <location>
        <begin position="54"/>
        <end position="68"/>
    </location>
</feature>